<evidence type="ECO:0000256" key="3">
    <source>
        <dbReference type="SAM" id="MobiDB-lite"/>
    </source>
</evidence>
<dbReference type="EMBL" id="FN649751">
    <property type="protein sequence ID" value="CBN75166.1"/>
    <property type="molecule type" value="Genomic_DNA"/>
</dbReference>
<dbReference type="AlphaFoldDB" id="D8LSA9"/>
<dbReference type="Proteomes" id="UP000002630">
    <property type="component" value="Linkage Group LG26"/>
</dbReference>
<feature type="coiled-coil region" evidence="2">
    <location>
        <begin position="300"/>
        <end position="334"/>
    </location>
</feature>
<reference evidence="5 6" key="1">
    <citation type="journal article" date="2010" name="Nature">
        <title>The Ectocarpus genome and the independent evolution of multicellularity in brown algae.</title>
        <authorList>
            <person name="Cock J.M."/>
            <person name="Sterck L."/>
            <person name="Rouze P."/>
            <person name="Scornet D."/>
            <person name="Allen A.E."/>
            <person name="Amoutzias G."/>
            <person name="Anthouard V."/>
            <person name="Artiguenave F."/>
            <person name="Aury J.M."/>
            <person name="Badger J.H."/>
            <person name="Beszteri B."/>
            <person name="Billiau K."/>
            <person name="Bonnet E."/>
            <person name="Bothwell J.H."/>
            <person name="Bowler C."/>
            <person name="Boyen C."/>
            <person name="Brownlee C."/>
            <person name="Carrano C.J."/>
            <person name="Charrier B."/>
            <person name="Cho G.Y."/>
            <person name="Coelho S.M."/>
            <person name="Collen J."/>
            <person name="Corre E."/>
            <person name="Da Silva C."/>
            <person name="Delage L."/>
            <person name="Delaroque N."/>
            <person name="Dittami S.M."/>
            <person name="Doulbeau S."/>
            <person name="Elias M."/>
            <person name="Farnham G."/>
            <person name="Gachon C.M."/>
            <person name="Gschloessl B."/>
            <person name="Heesch S."/>
            <person name="Jabbari K."/>
            <person name="Jubin C."/>
            <person name="Kawai H."/>
            <person name="Kimura K."/>
            <person name="Kloareg B."/>
            <person name="Kupper F.C."/>
            <person name="Lang D."/>
            <person name="Le Bail A."/>
            <person name="Leblanc C."/>
            <person name="Lerouge P."/>
            <person name="Lohr M."/>
            <person name="Lopez P.J."/>
            <person name="Martens C."/>
            <person name="Maumus F."/>
            <person name="Michel G."/>
            <person name="Miranda-Saavedra D."/>
            <person name="Morales J."/>
            <person name="Moreau H."/>
            <person name="Motomura T."/>
            <person name="Nagasato C."/>
            <person name="Napoli C.A."/>
            <person name="Nelson D.R."/>
            <person name="Nyvall-Collen P."/>
            <person name="Peters A.F."/>
            <person name="Pommier C."/>
            <person name="Potin P."/>
            <person name="Poulain J."/>
            <person name="Quesneville H."/>
            <person name="Read B."/>
            <person name="Rensing S.A."/>
            <person name="Ritter A."/>
            <person name="Rousvoal S."/>
            <person name="Samanta M."/>
            <person name="Samson G."/>
            <person name="Schroeder D.C."/>
            <person name="Segurens B."/>
            <person name="Strittmatter M."/>
            <person name="Tonon T."/>
            <person name="Tregear J.W."/>
            <person name="Valentin K."/>
            <person name="von Dassow P."/>
            <person name="Yamagishi T."/>
            <person name="Van de Peer Y."/>
            <person name="Wincker P."/>
        </authorList>
    </citation>
    <scope>NUCLEOTIDE SEQUENCE [LARGE SCALE GENOMIC DNA]</scope>
    <source>
        <strain evidence="6">Ec32 / CCAP1310/4</strain>
    </source>
</reference>
<feature type="domain" description="ODAD1 central coiled coil region" evidence="4">
    <location>
        <begin position="89"/>
        <end position="385"/>
    </location>
</feature>
<dbReference type="PANTHER" id="PTHR21694">
    <property type="entry name" value="COILED-COIL DOMAIN-CONTAINING PROTEIN 63"/>
    <property type="match status" value="1"/>
</dbReference>
<accession>D8LSA9</accession>
<evidence type="ECO:0000256" key="1">
    <source>
        <dbReference type="ARBA" id="ARBA00023054"/>
    </source>
</evidence>
<dbReference type="InterPro" id="IPR051876">
    <property type="entry name" value="ODA-DC/CCD"/>
</dbReference>
<dbReference type="PANTHER" id="PTHR21694:SF18">
    <property type="entry name" value="COILED-COIL DOMAIN-CONTAINING PROTEIN 63"/>
    <property type="match status" value="1"/>
</dbReference>
<dbReference type="EMBL" id="FN648927">
    <property type="protein sequence ID" value="CBN75166.1"/>
    <property type="molecule type" value="Genomic_DNA"/>
</dbReference>
<feature type="compositionally biased region" description="Acidic residues" evidence="3">
    <location>
        <begin position="470"/>
        <end position="481"/>
    </location>
</feature>
<dbReference type="eggNOG" id="ENOG502S1MY">
    <property type="taxonomic scope" value="Eukaryota"/>
</dbReference>
<feature type="coiled-coil region" evidence="2">
    <location>
        <begin position="157"/>
        <end position="259"/>
    </location>
</feature>
<evidence type="ECO:0000259" key="4">
    <source>
        <dbReference type="Pfam" id="PF21773"/>
    </source>
</evidence>
<feature type="region of interest" description="Disordered" evidence="3">
    <location>
        <begin position="444"/>
        <end position="551"/>
    </location>
</feature>
<protein>
    <recommendedName>
        <fullName evidence="4">ODAD1 central coiled coil region domain-containing protein</fullName>
    </recommendedName>
</protein>
<feature type="coiled-coil region" evidence="2">
    <location>
        <begin position="105"/>
        <end position="132"/>
    </location>
</feature>
<evidence type="ECO:0000256" key="2">
    <source>
        <dbReference type="SAM" id="Coils"/>
    </source>
</evidence>
<keyword evidence="1 2" id="KW-0175">Coiled coil</keyword>
<gene>
    <name evidence="5" type="ORF">Esi_0070_0133</name>
</gene>
<dbReference type="Pfam" id="PF21773">
    <property type="entry name" value="ODAD1_CC"/>
    <property type="match status" value="1"/>
</dbReference>
<dbReference type="InterPro" id="IPR049258">
    <property type="entry name" value="ODAD1_CC"/>
</dbReference>
<evidence type="ECO:0000313" key="5">
    <source>
        <dbReference type="EMBL" id="CBN75166.1"/>
    </source>
</evidence>
<feature type="region of interest" description="Disordered" evidence="3">
    <location>
        <begin position="65"/>
        <end position="86"/>
    </location>
</feature>
<dbReference type="InParanoid" id="D8LSA9"/>
<feature type="compositionally biased region" description="Gly residues" evidence="3">
    <location>
        <begin position="525"/>
        <end position="543"/>
    </location>
</feature>
<evidence type="ECO:0000313" key="6">
    <source>
        <dbReference type="Proteomes" id="UP000002630"/>
    </source>
</evidence>
<organism evidence="5 6">
    <name type="scientific">Ectocarpus siliculosus</name>
    <name type="common">Brown alga</name>
    <name type="synonym">Conferva siliculosa</name>
    <dbReference type="NCBI Taxonomy" id="2880"/>
    <lineage>
        <taxon>Eukaryota</taxon>
        <taxon>Sar</taxon>
        <taxon>Stramenopiles</taxon>
        <taxon>Ochrophyta</taxon>
        <taxon>PX clade</taxon>
        <taxon>Phaeophyceae</taxon>
        <taxon>Ectocarpales</taxon>
        <taxon>Ectocarpaceae</taxon>
        <taxon>Ectocarpus</taxon>
    </lineage>
</organism>
<dbReference type="OMA" id="PTRAYTF"/>
<dbReference type="OrthoDB" id="6766775at2759"/>
<name>D8LSA9_ECTSI</name>
<feature type="compositionally biased region" description="Basic and acidic residues" evidence="3">
    <location>
        <begin position="496"/>
        <end position="520"/>
    </location>
</feature>
<proteinExistence type="predicted"/>
<sequence length="551" mass="61999">MNQRAISDSILQLQAKGDVFMRQVIIEQRRVDDIDGALRQARNEIDAFRLRTKTGAIDVLNLHRTTPNPAHQRADGLDPTKQADQNQKKLVSNLEARLNKLLMRHSEIMNGNARLKEEINHLRKERTTANEVHAQFEASIHQIRGEISSLMAQASAINDHREELIKTKEDILAQNREAKKRFDTRMDELSEFVELQNERFEESVERAAREGKDMNNTLSIVEKAGNLTIAEEEVLRSRVEDMEEALEKEQANDRAIEDKIKWYEEAFEELKTVSNIDDLDRLVAVFIKQEDEHFSLFNYIQTVNQETDQHLEKTEELEAEIAKYEEEQGVEERQRVAIIRDLHERAEAQRAANEAWAEKVEGSQSVADGLAKKAQSICFKIQCDQYLQTKAKDATGERAAGLQALASTLTGQGITVSNIVDYMSLIEQRSMQVISNYTKKLAATDPEANPIRGPPQPPSWELPEGSDFPDVSDDDESEGEEANTYSNGDRPVLLSETRKEMESRMEKKVAAMRRKAEILRRVPQRGGGGGSGGGGGGGGGRGISRGANPLD</sequence>
<keyword evidence="6" id="KW-1185">Reference proteome</keyword>